<proteinExistence type="predicted"/>
<organism evidence="1 2">
    <name type="scientific">Entomophthora muscae</name>
    <dbReference type="NCBI Taxonomy" id="34485"/>
    <lineage>
        <taxon>Eukaryota</taxon>
        <taxon>Fungi</taxon>
        <taxon>Fungi incertae sedis</taxon>
        <taxon>Zoopagomycota</taxon>
        <taxon>Entomophthoromycotina</taxon>
        <taxon>Entomophthoromycetes</taxon>
        <taxon>Entomophthorales</taxon>
        <taxon>Entomophthoraceae</taxon>
        <taxon>Entomophthora</taxon>
    </lineage>
</organism>
<accession>A0ACC2UUE3</accession>
<dbReference type="Proteomes" id="UP001165960">
    <property type="component" value="Unassembled WGS sequence"/>
</dbReference>
<evidence type="ECO:0000313" key="1">
    <source>
        <dbReference type="EMBL" id="KAJ9090402.1"/>
    </source>
</evidence>
<gene>
    <name evidence="1" type="ORF">DSO57_1002714</name>
</gene>
<sequence>MESGLELELWAAKFSLSRPSQTHQGLCIAFGAQVRPHSYFQGKSGSCTWIFAFEANPGLGKLLSPAPPAWWLGAGSNPVQGFERVTYVTATLHLVKGDSPNGHQIATRLLPLMTQTYTEVVAFLKEVKISPDTGPTNEHQLLLVPSPELATQLAGSGDVVNRSSRTEHCHFFPELIQPGSAALETELSVV</sequence>
<evidence type="ECO:0000313" key="2">
    <source>
        <dbReference type="Proteomes" id="UP001165960"/>
    </source>
</evidence>
<protein>
    <submittedName>
        <fullName evidence="1">Uncharacterized protein</fullName>
    </submittedName>
</protein>
<dbReference type="EMBL" id="QTSX02000006">
    <property type="protein sequence ID" value="KAJ9090402.1"/>
    <property type="molecule type" value="Genomic_DNA"/>
</dbReference>
<comment type="caution">
    <text evidence="1">The sequence shown here is derived from an EMBL/GenBank/DDBJ whole genome shotgun (WGS) entry which is preliminary data.</text>
</comment>
<keyword evidence="2" id="KW-1185">Reference proteome</keyword>
<name>A0ACC2UUE3_9FUNG</name>
<reference evidence="1" key="1">
    <citation type="submission" date="2022-04" db="EMBL/GenBank/DDBJ databases">
        <title>Genome of the entomopathogenic fungus Entomophthora muscae.</title>
        <authorList>
            <person name="Elya C."/>
            <person name="Lovett B.R."/>
            <person name="Lee E."/>
            <person name="Macias A.M."/>
            <person name="Hajek A.E."/>
            <person name="De Bivort B.L."/>
            <person name="Kasson M.T."/>
            <person name="De Fine Licht H.H."/>
            <person name="Stajich J.E."/>
        </authorList>
    </citation>
    <scope>NUCLEOTIDE SEQUENCE</scope>
    <source>
        <strain evidence="1">Berkeley</strain>
    </source>
</reference>